<evidence type="ECO:0000256" key="1">
    <source>
        <dbReference type="SAM" id="MobiDB-lite"/>
    </source>
</evidence>
<evidence type="ECO:0000313" key="2">
    <source>
        <dbReference type="EMBL" id="KAJ7663579.1"/>
    </source>
</evidence>
<gene>
    <name evidence="2" type="ORF">B0H17DRAFT_1143989</name>
</gene>
<dbReference type="AlphaFoldDB" id="A0AAD7CTL2"/>
<keyword evidence="3" id="KW-1185">Reference proteome</keyword>
<feature type="compositionally biased region" description="Basic and acidic residues" evidence="1">
    <location>
        <begin position="53"/>
        <end position="69"/>
    </location>
</feature>
<reference evidence="2" key="1">
    <citation type="submission" date="2023-03" db="EMBL/GenBank/DDBJ databases">
        <title>Massive genome expansion in bonnet fungi (Mycena s.s.) driven by repeated elements and novel gene families across ecological guilds.</title>
        <authorList>
            <consortium name="Lawrence Berkeley National Laboratory"/>
            <person name="Harder C.B."/>
            <person name="Miyauchi S."/>
            <person name="Viragh M."/>
            <person name="Kuo A."/>
            <person name="Thoen E."/>
            <person name="Andreopoulos B."/>
            <person name="Lu D."/>
            <person name="Skrede I."/>
            <person name="Drula E."/>
            <person name="Henrissat B."/>
            <person name="Morin E."/>
            <person name="Kohler A."/>
            <person name="Barry K."/>
            <person name="LaButti K."/>
            <person name="Morin E."/>
            <person name="Salamov A."/>
            <person name="Lipzen A."/>
            <person name="Mereny Z."/>
            <person name="Hegedus B."/>
            <person name="Baldrian P."/>
            <person name="Stursova M."/>
            <person name="Weitz H."/>
            <person name="Taylor A."/>
            <person name="Grigoriev I.V."/>
            <person name="Nagy L.G."/>
            <person name="Martin F."/>
            <person name="Kauserud H."/>
        </authorList>
    </citation>
    <scope>NUCLEOTIDE SEQUENCE</scope>
    <source>
        <strain evidence="2">CBHHK067</strain>
    </source>
</reference>
<accession>A0AAD7CTL2</accession>
<name>A0AAD7CTL2_MYCRO</name>
<dbReference type="Proteomes" id="UP001221757">
    <property type="component" value="Unassembled WGS sequence"/>
</dbReference>
<sequence>MHALHNAHLLRKTLPLNLTAPIPCFTDRDTKHREFAALLRVSEPAKRATALKKAKETQEKKQGPKKGEDWPQSQRSTRILMRQRINRELAQKLHAAFGVLFNTPSDALEQKKYSAVCGFESRMRFLRKLSNVTVFMRWMLDIDF</sequence>
<organism evidence="2 3">
    <name type="scientific">Mycena rosella</name>
    <name type="common">Pink bonnet</name>
    <name type="synonym">Agaricus rosellus</name>
    <dbReference type="NCBI Taxonomy" id="1033263"/>
    <lineage>
        <taxon>Eukaryota</taxon>
        <taxon>Fungi</taxon>
        <taxon>Dikarya</taxon>
        <taxon>Basidiomycota</taxon>
        <taxon>Agaricomycotina</taxon>
        <taxon>Agaricomycetes</taxon>
        <taxon>Agaricomycetidae</taxon>
        <taxon>Agaricales</taxon>
        <taxon>Marasmiineae</taxon>
        <taxon>Mycenaceae</taxon>
        <taxon>Mycena</taxon>
    </lineage>
</organism>
<comment type="caution">
    <text evidence="2">The sequence shown here is derived from an EMBL/GenBank/DDBJ whole genome shotgun (WGS) entry which is preliminary data.</text>
</comment>
<dbReference type="EMBL" id="JARKIE010000231">
    <property type="protein sequence ID" value="KAJ7663579.1"/>
    <property type="molecule type" value="Genomic_DNA"/>
</dbReference>
<feature type="region of interest" description="Disordered" evidence="1">
    <location>
        <begin position="45"/>
        <end position="77"/>
    </location>
</feature>
<evidence type="ECO:0000313" key="3">
    <source>
        <dbReference type="Proteomes" id="UP001221757"/>
    </source>
</evidence>
<proteinExistence type="predicted"/>
<protein>
    <submittedName>
        <fullName evidence="2">Uncharacterized protein</fullName>
    </submittedName>
</protein>